<keyword evidence="3" id="KW-0472">Membrane</keyword>
<evidence type="ECO:0000256" key="3">
    <source>
        <dbReference type="SAM" id="Phobius"/>
    </source>
</evidence>
<name>A0AAF5Q3G4_WUCBA</name>
<evidence type="ECO:0000256" key="1">
    <source>
        <dbReference type="ARBA" id="ARBA00005964"/>
    </source>
</evidence>
<feature type="compositionally biased region" description="Low complexity" evidence="2">
    <location>
        <begin position="797"/>
        <end position="818"/>
    </location>
</feature>
<dbReference type="WBParaSite" id="mrna-Wban_09488">
    <property type="protein sequence ID" value="mrna-Wban_09488"/>
    <property type="gene ID" value="Wban_09488"/>
</dbReference>
<dbReference type="InterPro" id="IPR029058">
    <property type="entry name" value="AB_hydrolase_fold"/>
</dbReference>
<dbReference type="PANTHER" id="PTHR43903">
    <property type="entry name" value="NEUROLIGIN"/>
    <property type="match status" value="1"/>
</dbReference>
<accession>A0AAF5Q3G4</accession>
<sequence length="925" mass="102975">MHSMGILTVYLFIIAILQKSKHIRCHSGIRTVTTTFGVLRGEMVSPNAGDLPPVAQYLGVPYGVAPSGQYRFNMAISAAKWTHMPKDAYSLSSVCIQSGIPELAETKALKMTSAQRYDYVHKLLPKLKPQSEDCLHMNLYVPERISFHTDSNRKQLPALVVVHGDEYGWNSGNPYNGTILASYGQIIVITLNYRLGVFGFLGRCESSSCSGNSGLSDLVAALKMLTNILPAFGGDPNLITLLGWGSGASLVSLLMASPITQPNNRMFRRAILLDGSALAPWAMSKNPQPIFFQLAEHLKCIEKVDKKKRLAHNQRSAESIVRCMQDHSPQNITRAARKISTPTFLSRFAPIIDGQVVPNKPETLFGTQYGSLFRNVDLLVGMTNNPAHYLLPNDDIRLGIDKEKREKIFRTLIRNLYDFHRKEILAALINEYTDWDNPKDHPKTIRNGVLAALSDVLFIAPLIETARLHSIDDDRETSNTFMFLFAHESKRRTEETIASGIRGSISGDHIPYIFGNPLDKDDDLYSGFTAEDQMISRIMMHYISNFVKSGDPTKPVQLQAMTPIGERFHSVAWPQLTQRNREPYLEITDRPRVKNYYRNAQVGFWNGLIPQLHANGKEGVPVPEEHHFLSNHFKRESFFGTVRPYASYANEPFPPPPLPPTPFPKSIEKLTTFSSQQINSDTIPTTLIPFVKAAQNSTMLSVTVAIGCGLLFLNICIGLGLHRQCNKKEETKKKLQLQYQTCSANYQLNATDMNYMNVTGKQQLNYTSSSPSQSQSQQSQQQQQQQLPPLPPPPPSSSLLLSLSSQQQQQLSSSSLSQRPSITNSITAPLDSLSSKTNDFETYRVNSYQNYNDTTYNDTLISKCDFQEQEPLLSATNKTSVGSLRIGISPTCPKHGRAAMAQASGKVTSLSGLSTGGHTLEEIQV</sequence>
<keyword evidence="3" id="KW-0812">Transmembrane</keyword>
<dbReference type="InterPro" id="IPR051093">
    <property type="entry name" value="Neuroligin/BSAL"/>
</dbReference>
<organism evidence="6 7">
    <name type="scientific">Wuchereria bancrofti</name>
    <dbReference type="NCBI Taxonomy" id="6293"/>
    <lineage>
        <taxon>Eukaryota</taxon>
        <taxon>Metazoa</taxon>
        <taxon>Ecdysozoa</taxon>
        <taxon>Nematoda</taxon>
        <taxon>Chromadorea</taxon>
        <taxon>Rhabditida</taxon>
        <taxon>Spirurina</taxon>
        <taxon>Spiruromorpha</taxon>
        <taxon>Filarioidea</taxon>
        <taxon>Onchocercidae</taxon>
        <taxon>Wuchereria</taxon>
    </lineage>
</organism>
<dbReference type="InterPro" id="IPR002018">
    <property type="entry name" value="CarbesteraseB"/>
</dbReference>
<dbReference type="Gene3D" id="3.40.50.1820">
    <property type="entry name" value="alpha/beta hydrolase"/>
    <property type="match status" value="1"/>
</dbReference>
<feature type="region of interest" description="Disordered" evidence="2">
    <location>
        <begin position="764"/>
        <end position="834"/>
    </location>
</feature>
<feature type="compositionally biased region" description="Low complexity" evidence="2">
    <location>
        <begin position="768"/>
        <end position="787"/>
    </location>
</feature>
<evidence type="ECO:0000313" key="6">
    <source>
        <dbReference type="Proteomes" id="UP000093561"/>
    </source>
</evidence>
<comment type="similarity">
    <text evidence="1">Belongs to the type-B carboxylesterase/lipase family.</text>
</comment>
<feature type="compositionally biased region" description="Polar residues" evidence="2">
    <location>
        <begin position="819"/>
        <end position="834"/>
    </location>
</feature>
<reference evidence="6" key="2">
    <citation type="journal article" date="2016" name="Mol. Ecol.">
        <title>Population genomics of the filarial nematode parasite Wuchereria bancrofti from mosquitoes.</title>
        <authorList>
            <person name="Small S.T."/>
            <person name="Reimer L.J."/>
            <person name="Tisch D.J."/>
            <person name="King C.L."/>
            <person name="Christensen B.M."/>
            <person name="Siba P.M."/>
            <person name="Kazura J.W."/>
            <person name="Serre D."/>
            <person name="Zimmerman P.A."/>
        </authorList>
    </citation>
    <scope>NUCLEOTIDE SEQUENCE</scope>
    <source>
        <strain evidence="6">pt0022</strain>
    </source>
</reference>
<proteinExistence type="inferred from homology"/>
<feature type="signal peptide" evidence="4">
    <location>
        <begin position="1"/>
        <end position="22"/>
    </location>
</feature>
<evidence type="ECO:0000256" key="2">
    <source>
        <dbReference type="SAM" id="MobiDB-lite"/>
    </source>
</evidence>
<keyword evidence="3" id="KW-1133">Transmembrane helix</keyword>
<protein>
    <submittedName>
        <fullName evidence="7">Carboxylesterase type B domain-containing protein</fullName>
    </submittedName>
</protein>
<reference evidence="7" key="3">
    <citation type="submission" date="2024-02" db="UniProtKB">
        <authorList>
            <consortium name="WormBaseParasite"/>
        </authorList>
    </citation>
    <scope>IDENTIFICATION</scope>
    <source>
        <strain evidence="7">pt0022</strain>
    </source>
</reference>
<evidence type="ECO:0000259" key="5">
    <source>
        <dbReference type="Pfam" id="PF00135"/>
    </source>
</evidence>
<reference evidence="6" key="1">
    <citation type="submission" date="2015-03" db="EMBL/GenBank/DDBJ databases">
        <title>Wuchereria bancrofti Genome Sequencing Papua New Guinea Strain.</title>
        <authorList>
            <person name="Small S.T."/>
            <person name="Serre D."/>
            <person name="Zimmerman P.A."/>
        </authorList>
    </citation>
    <scope>NUCLEOTIDE SEQUENCE [LARGE SCALE GENOMIC DNA]</scope>
    <source>
        <strain evidence="6">pt0022</strain>
    </source>
</reference>
<keyword evidence="4" id="KW-0732">Signal</keyword>
<feature type="chain" id="PRO_5042212739" evidence="4">
    <location>
        <begin position="23"/>
        <end position="925"/>
    </location>
</feature>
<dbReference type="SUPFAM" id="SSF53474">
    <property type="entry name" value="alpha/beta-Hydrolases"/>
    <property type="match status" value="1"/>
</dbReference>
<evidence type="ECO:0000256" key="4">
    <source>
        <dbReference type="SAM" id="SignalP"/>
    </source>
</evidence>
<evidence type="ECO:0000313" key="7">
    <source>
        <dbReference type="WBParaSite" id="mrna-Wban_09488"/>
    </source>
</evidence>
<feature type="domain" description="Carboxylesterase type B" evidence="5">
    <location>
        <begin position="31"/>
        <end position="605"/>
    </location>
</feature>
<feature type="transmembrane region" description="Helical" evidence="3">
    <location>
        <begin position="699"/>
        <end position="721"/>
    </location>
</feature>
<dbReference type="Pfam" id="PF00135">
    <property type="entry name" value="COesterase"/>
    <property type="match status" value="1"/>
</dbReference>
<dbReference type="AlphaFoldDB" id="A0AAF5Q3G4"/>
<dbReference type="Proteomes" id="UP000093561">
    <property type="component" value="Unassembled WGS sequence"/>
</dbReference>